<keyword evidence="4" id="KW-1185">Reference proteome</keyword>
<protein>
    <submittedName>
        <fullName evidence="3">Uncharacterized protein</fullName>
    </submittedName>
</protein>
<evidence type="ECO:0000313" key="4">
    <source>
        <dbReference type="Proteomes" id="UP000076842"/>
    </source>
</evidence>
<dbReference type="EMBL" id="KV423922">
    <property type="protein sequence ID" value="KZT61569.1"/>
    <property type="molecule type" value="Genomic_DNA"/>
</dbReference>
<name>A0A165J9X9_9BASI</name>
<organism evidence="3 4">
    <name type="scientific">Calocera cornea HHB12733</name>
    <dbReference type="NCBI Taxonomy" id="1353952"/>
    <lineage>
        <taxon>Eukaryota</taxon>
        <taxon>Fungi</taxon>
        <taxon>Dikarya</taxon>
        <taxon>Basidiomycota</taxon>
        <taxon>Agaricomycotina</taxon>
        <taxon>Dacrymycetes</taxon>
        <taxon>Dacrymycetales</taxon>
        <taxon>Dacrymycetaceae</taxon>
        <taxon>Calocera</taxon>
    </lineage>
</organism>
<feature type="region of interest" description="Disordered" evidence="1">
    <location>
        <begin position="196"/>
        <end position="228"/>
    </location>
</feature>
<keyword evidence="2" id="KW-0472">Membrane</keyword>
<keyword evidence="2" id="KW-0812">Transmembrane</keyword>
<feature type="compositionally biased region" description="Low complexity" evidence="1">
    <location>
        <begin position="204"/>
        <end position="214"/>
    </location>
</feature>
<evidence type="ECO:0000256" key="2">
    <source>
        <dbReference type="SAM" id="Phobius"/>
    </source>
</evidence>
<dbReference type="AlphaFoldDB" id="A0A165J9X9"/>
<reference evidence="3 4" key="1">
    <citation type="journal article" date="2016" name="Mol. Biol. Evol.">
        <title>Comparative Genomics of Early-Diverging Mushroom-Forming Fungi Provides Insights into the Origins of Lignocellulose Decay Capabilities.</title>
        <authorList>
            <person name="Nagy L.G."/>
            <person name="Riley R."/>
            <person name="Tritt A."/>
            <person name="Adam C."/>
            <person name="Daum C."/>
            <person name="Floudas D."/>
            <person name="Sun H."/>
            <person name="Yadav J.S."/>
            <person name="Pangilinan J."/>
            <person name="Larsson K.H."/>
            <person name="Matsuura K."/>
            <person name="Barry K."/>
            <person name="Labutti K."/>
            <person name="Kuo R."/>
            <person name="Ohm R.A."/>
            <person name="Bhattacharya S.S."/>
            <person name="Shirouzu T."/>
            <person name="Yoshinaga Y."/>
            <person name="Martin F.M."/>
            <person name="Grigoriev I.V."/>
            <person name="Hibbett D.S."/>
        </authorList>
    </citation>
    <scope>NUCLEOTIDE SEQUENCE [LARGE SCALE GENOMIC DNA]</scope>
    <source>
        <strain evidence="3 4">HHB12733</strain>
    </source>
</reference>
<gene>
    <name evidence="3" type="ORF">CALCODRAFT_366257</name>
</gene>
<evidence type="ECO:0000313" key="3">
    <source>
        <dbReference type="EMBL" id="KZT61569.1"/>
    </source>
</evidence>
<keyword evidence="2" id="KW-1133">Transmembrane helix</keyword>
<feature type="transmembrane region" description="Helical" evidence="2">
    <location>
        <begin position="163"/>
        <end position="185"/>
    </location>
</feature>
<evidence type="ECO:0000256" key="1">
    <source>
        <dbReference type="SAM" id="MobiDB-lite"/>
    </source>
</evidence>
<dbReference type="Proteomes" id="UP000076842">
    <property type="component" value="Unassembled WGS sequence"/>
</dbReference>
<dbReference type="InParanoid" id="A0A165J9X9"/>
<sequence length="269" mass="28797">MRRATGSLVHMRASRPGWREAKINWSSQAVPVEPQLGAFRAHWPPWGCLATIPPRPPSRPRRHLSSSEMSNTLYITPVRSPLPFPPAIRPPVASHPPTPLDKPIPSVCSFPPPSITFVDPQRPILHPNHSPSPPVTLAFPISPPEHAPFNTTDHRPKLPVMKFSIISTVAVLSFALASFAAPIAAPPSSDGFFGPSWGGGGKRGPPTSDGFFGSSWGGSGKRDLAERAPPKPDCGFFGPCWYGGGKREAAPPKPDCGFFGPCWYGGGKA</sequence>
<accession>A0A165J9X9</accession>
<dbReference type="OrthoDB" id="10560622at2759"/>
<proteinExistence type="predicted"/>